<keyword evidence="10" id="KW-1185">Reference proteome</keyword>
<feature type="transmembrane region" description="Helical" evidence="7">
    <location>
        <begin position="7"/>
        <end position="25"/>
    </location>
</feature>
<evidence type="ECO:0000313" key="9">
    <source>
        <dbReference type="EMBL" id="THJ34350.1"/>
    </source>
</evidence>
<dbReference type="GO" id="GO:0005886">
    <property type="term" value="C:plasma membrane"/>
    <property type="evidence" value="ECO:0007669"/>
    <property type="project" value="UniProtKB-SubCell"/>
</dbReference>
<feature type="domain" description="Phosphatidic acid phosphatase type 2/haloperoxidase" evidence="8">
    <location>
        <begin position="32"/>
        <end position="140"/>
    </location>
</feature>
<protein>
    <submittedName>
        <fullName evidence="9">Phosphatase PAP2 family protein</fullName>
    </submittedName>
</protein>
<dbReference type="PANTHER" id="PTHR14969">
    <property type="entry name" value="SPHINGOSINE-1-PHOSPHATE PHOSPHOHYDROLASE"/>
    <property type="match status" value="1"/>
</dbReference>
<evidence type="ECO:0000313" key="10">
    <source>
        <dbReference type="Proteomes" id="UP000306236"/>
    </source>
</evidence>
<keyword evidence="5 7" id="KW-1133">Transmembrane helix</keyword>
<dbReference type="GO" id="GO:0016787">
    <property type="term" value="F:hydrolase activity"/>
    <property type="evidence" value="ECO:0007669"/>
    <property type="project" value="UniProtKB-KW"/>
</dbReference>
<keyword evidence="4" id="KW-0378">Hydrolase</keyword>
<dbReference type="AlphaFoldDB" id="A0A4S5BPG2"/>
<name>A0A4S5BPG2_9BURK</name>
<evidence type="ECO:0000256" key="3">
    <source>
        <dbReference type="ARBA" id="ARBA00022692"/>
    </source>
</evidence>
<comment type="subcellular location">
    <subcellularLocation>
        <location evidence="1">Cell membrane</location>
        <topology evidence="1">Multi-pass membrane protein</topology>
    </subcellularLocation>
</comment>
<dbReference type="OrthoDB" id="9801622at2"/>
<evidence type="ECO:0000256" key="4">
    <source>
        <dbReference type="ARBA" id="ARBA00022801"/>
    </source>
</evidence>
<feature type="transmembrane region" description="Helical" evidence="7">
    <location>
        <begin position="85"/>
        <end position="113"/>
    </location>
</feature>
<evidence type="ECO:0000256" key="7">
    <source>
        <dbReference type="SAM" id="Phobius"/>
    </source>
</evidence>
<dbReference type="Proteomes" id="UP000306236">
    <property type="component" value="Unassembled WGS sequence"/>
</dbReference>
<dbReference type="SMART" id="SM00014">
    <property type="entry name" value="acidPPc"/>
    <property type="match status" value="1"/>
</dbReference>
<evidence type="ECO:0000259" key="8">
    <source>
        <dbReference type="SMART" id="SM00014"/>
    </source>
</evidence>
<evidence type="ECO:0000256" key="2">
    <source>
        <dbReference type="ARBA" id="ARBA00022475"/>
    </source>
</evidence>
<keyword evidence="6 7" id="KW-0472">Membrane</keyword>
<evidence type="ECO:0000256" key="1">
    <source>
        <dbReference type="ARBA" id="ARBA00004651"/>
    </source>
</evidence>
<keyword evidence="3 7" id="KW-0812">Transmembrane</keyword>
<sequence>MRIVSRLGDGVAWYALIAMIAISGADQSQRAAVLMLAVGAVSLVLYKGLKKATSRKRPYVRDGQVVALTAALDEFSFPSGHTLHAVAFTTVACAYFPMLAWLLVPFTALIALSRVVLGLHYPSDVLAGAGLGASLATTTLLCAA</sequence>
<feature type="transmembrane region" description="Helical" evidence="7">
    <location>
        <begin position="31"/>
        <end position="49"/>
    </location>
</feature>
<keyword evidence="2" id="KW-1003">Cell membrane</keyword>
<organism evidence="9 10">
    <name type="scientific">Lampropedia aestuarii</name>
    <dbReference type="NCBI Taxonomy" id="2562762"/>
    <lineage>
        <taxon>Bacteria</taxon>
        <taxon>Pseudomonadati</taxon>
        <taxon>Pseudomonadota</taxon>
        <taxon>Betaproteobacteria</taxon>
        <taxon>Burkholderiales</taxon>
        <taxon>Comamonadaceae</taxon>
        <taxon>Lampropedia</taxon>
    </lineage>
</organism>
<dbReference type="PANTHER" id="PTHR14969:SF62">
    <property type="entry name" value="DECAPRENYLPHOSPHORYL-5-PHOSPHORIBOSE PHOSPHATASE RV3807C-RELATED"/>
    <property type="match status" value="1"/>
</dbReference>
<dbReference type="EMBL" id="SSWX01000007">
    <property type="protein sequence ID" value="THJ34350.1"/>
    <property type="molecule type" value="Genomic_DNA"/>
</dbReference>
<dbReference type="InterPro" id="IPR036938">
    <property type="entry name" value="PAP2/HPO_sf"/>
</dbReference>
<accession>A0A4S5BPG2</accession>
<dbReference type="Gene3D" id="1.20.144.10">
    <property type="entry name" value="Phosphatidic acid phosphatase type 2/haloperoxidase"/>
    <property type="match status" value="1"/>
</dbReference>
<gene>
    <name evidence="9" type="ORF">E8K88_07245</name>
</gene>
<dbReference type="SUPFAM" id="SSF48317">
    <property type="entry name" value="Acid phosphatase/Vanadium-dependent haloperoxidase"/>
    <property type="match status" value="1"/>
</dbReference>
<comment type="caution">
    <text evidence="9">The sequence shown here is derived from an EMBL/GenBank/DDBJ whole genome shotgun (WGS) entry which is preliminary data.</text>
</comment>
<evidence type="ECO:0000256" key="5">
    <source>
        <dbReference type="ARBA" id="ARBA00022989"/>
    </source>
</evidence>
<dbReference type="CDD" id="cd01610">
    <property type="entry name" value="PAP2_like"/>
    <property type="match status" value="1"/>
</dbReference>
<evidence type="ECO:0000256" key="6">
    <source>
        <dbReference type="ARBA" id="ARBA00023136"/>
    </source>
</evidence>
<reference evidence="9 10" key="1">
    <citation type="submission" date="2019-04" db="EMBL/GenBank/DDBJ databases">
        <title>Lampropedia sp YIM MLB12 draf genome.</title>
        <authorList>
            <person name="Wang Y.-X."/>
        </authorList>
    </citation>
    <scope>NUCLEOTIDE SEQUENCE [LARGE SCALE GENOMIC DNA]</scope>
    <source>
        <strain evidence="9 10">YIM MLB12</strain>
    </source>
</reference>
<proteinExistence type="predicted"/>
<dbReference type="Pfam" id="PF01569">
    <property type="entry name" value="PAP2"/>
    <property type="match status" value="1"/>
</dbReference>
<dbReference type="InterPro" id="IPR000326">
    <property type="entry name" value="PAP2/HPO"/>
</dbReference>